<gene>
    <name evidence="5" type="ORF">FPY71_07380</name>
</gene>
<comment type="caution">
    <text evidence="5">The sequence shown here is derived from an EMBL/GenBank/DDBJ whole genome shotgun (WGS) entry which is preliminary data.</text>
</comment>
<dbReference type="PROSITE" id="PS51000">
    <property type="entry name" value="HTH_DEOR_2"/>
    <property type="match status" value="1"/>
</dbReference>
<dbReference type="InterPro" id="IPR001034">
    <property type="entry name" value="DeoR_HTH"/>
</dbReference>
<dbReference type="InterPro" id="IPR018356">
    <property type="entry name" value="Tscrpt_reg_HTH_DeoR_CS"/>
</dbReference>
<dbReference type="SMART" id="SM01134">
    <property type="entry name" value="DeoRC"/>
    <property type="match status" value="1"/>
</dbReference>
<dbReference type="Pfam" id="PF08220">
    <property type="entry name" value="HTH_DeoR"/>
    <property type="match status" value="1"/>
</dbReference>
<dbReference type="PANTHER" id="PTHR30363:SF44">
    <property type="entry name" value="AGA OPERON TRANSCRIPTIONAL REPRESSOR-RELATED"/>
    <property type="match status" value="1"/>
</dbReference>
<dbReference type="InterPro" id="IPR014036">
    <property type="entry name" value="DeoR-like_C"/>
</dbReference>
<dbReference type="Proteomes" id="UP000324738">
    <property type="component" value="Unassembled WGS sequence"/>
</dbReference>
<reference evidence="5 6" key="1">
    <citation type="submission" date="2019-08" db="EMBL/GenBank/DDBJ databases">
        <title>Aureimonas fodiniaquatilis sp. nov., isolated from a coal mine wastewater.</title>
        <authorList>
            <person name="Kim W."/>
        </authorList>
    </citation>
    <scope>NUCLEOTIDE SEQUENCE [LARGE SCALE GENOMIC DNA]</scope>
    <source>
        <strain evidence="5 6">CAU 1482</strain>
    </source>
</reference>
<accession>A0A5B0DU52</accession>
<dbReference type="InterPro" id="IPR037171">
    <property type="entry name" value="NagB/RpiA_transferase-like"/>
</dbReference>
<dbReference type="SMART" id="SM00420">
    <property type="entry name" value="HTH_DEOR"/>
    <property type="match status" value="1"/>
</dbReference>
<dbReference type="PROSITE" id="PS00894">
    <property type="entry name" value="HTH_DEOR_1"/>
    <property type="match status" value="1"/>
</dbReference>
<dbReference type="SUPFAM" id="SSF46785">
    <property type="entry name" value="Winged helix' DNA-binding domain"/>
    <property type="match status" value="1"/>
</dbReference>
<keyword evidence="2" id="KW-0238">DNA-binding</keyword>
<evidence type="ECO:0000256" key="3">
    <source>
        <dbReference type="ARBA" id="ARBA00023163"/>
    </source>
</evidence>
<evidence type="ECO:0000313" key="5">
    <source>
        <dbReference type="EMBL" id="KAA0970337.1"/>
    </source>
</evidence>
<dbReference type="AlphaFoldDB" id="A0A5B0DU52"/>
<keyword evidence="3" id="KW-0804">Transcription</keyword>
<dbReference type="Pfam" id="PF00455">
    <property type="entry name" value="DeoRC"/>
    <property type="match status" value="1"/>
</dbReference>
<feature type="domain" description="HTH deoR-type" evidence="4">
    <location>
        <begin position="6"/>
        <end position="61"/>
    </location>
</feature>
<dbReference type="Gene3D" id="3.40.50.1360">
    <property type="match status" value="1"/>
</dbReference>
<dbReference type="PRINTS" id="PR00037">
    <property type="entry name" value="HTHLACR"/>
</dbReference>
<evidence type="ECO:0000256" key="2">
    <source>
        <dbReference type="ARBA" id="ARBA00023125"/>
    </source>
</evidence>
<dbReference type="GO" id="GO:0003700">
    <property type="term" value="F:DNA-binding transcription factor activity"/>
    <property type="evidence" value="ECO:0007669"/>
    <property type="project" value="InterPro"/>
</dbReference>
<dbReference type="RefSeq" id="WP_149299222.1">
    <property type="nucleotide sequence ID" value="NZ_VTWH01000002.1"/>
</dbReference>
<evidence type="ECO:0000256" key="1">
    <source>
        <dbReference type="ARBA" id="ARBA00023015"/>
    </source>
</evidence>
<dbReference type="InterPro" id="IPR050313">
    <property type="entry name" value="Carb_Metab_HTH_regulators"/>
</dbReference>
<keyword evidence="1" id="KW-0805">Transcription regulation</keyword>
<dbReference type="InterPro" id="IPR036390">
    <property type="entry name" value="WH_DNA-bd_sf"/>
</dbReference>
<dbReference type="PANTHER" id="PTHR30363">
    <property type="entry name" value="HTH-TYPE TRANSCRIPTIONAL REGULATOR SRLR-RELATED"/>
    <property type="match status" value="1"/>
</dbReference>
<protein>
    <submittedName>
        <fullName evidence="5">DeoR/GlpR transcriptional regulator</fullName>
    </submittedName>
</protein>
<keyword evidence="6" id="KW-1185">Reference proteome</keyword>
<organism evidence="5 6">
    <name type="scientific">Aureimonas fodinaquatilis</name>
    <dbReference type="NCBI Taxonomy" id="2565783"/>
    <lineage>
        <taxon>Bacteria</taxon>
        <taxon>Pseudomonadati</taxon>
        <taxon>Pseudomonadota</taxon>
        <taxon>Alphaproteobacteria</taxon>
        <taxon>Hyphomicrobiales</taxon>
        <taxon>Aurantimonadaceae</taxon>
        <taxon>Aureimonas</taxon>
    </lineage>
</organism>
<dbReference type="OrthoDB" id="31600at2"/>
<sequence length="254" mass="27530">MSQQFPHDRQQSMARLIAERGSLTIEDLVRHFESSAPTIRRDLTLLERAGLASRTHGGVISPGIRVGKADAPFLDKLRRHHGAKRRIGRAAAAHVENRQTIFIDSGTTALALAQRLAGRSVTIVTVDLKVAEAASVGNTQVHIVGGLIRNGIYSIAGDAALKAVSELKFDTFFMTADALDLAGVSNSSREAVAIAQLGMKRARRTILISDHSKLGQRSLVKLCPLSALDLLITDRVAAPVIEPYRQTIQRVEMC</sequence>
<evidence type="ECO:0000259" key="4">
    <source>
        <dbReference type="PROSITE" id="PS51000"/>
    </source>
</evidence>
<dbReference type="SUPFAM" id="SSF100950">
    <property type="entry name" value="NagB/RpiA/CoA transferase-like"/>
    <property type="match status" value="1"/>
</dbReference>
<proteinExistence type="predicted"/>
<evidence type="ECO:0000313" key="6">
    <source>
        <dbReference type="Proteomes" id="UP000324738"/>
    </source>
</evidence>
<name>A0A5B0DU52_9HYPH</name>
<dbReference type="EMBL" id="VTWH01000002">
    <property type="protein sequence ID" value="KAA0970337.1"/>
    <property type="molecule type" value="Genomic_DNA"/>
</dbReference>
<dbReference type="GO" id="GO:0003677">
    <property type="term" value="F:DNA binding"/>
    <property type="evidence" value="ECO:0007669"/>
    <property type="project" value="UniProtKB-KW"/>
</dbReference>